<sequence length="40" mass="4640">MQSPSIPLFQIGGIISNRRNSIFCQNPSDRLCYYDFNETN</sequence>
<reference evidence="1 2" key="1">
    <citation type="submission" date="2019-08" db="EMBL/GenBank/DDBJ databases">
        <title>Phage resistance in multidrug-resistant Klebsiella pneumoniae ST258 evolves via diverse mutations that culminate in impaired adsorption.</title>
        <authorList>
            <person name="Hesse S.E."/>
            <person name="Rajaure M."/>
            <person name="Wall E.A."/>
            <person name="Bliskovsky V.V."/>
            <person name="Gottesman S."/>
            <person name="Adhya S."/>
        </authorList>
    </citation>
    <scope>NUCLEOTIDE SEQUENCE [LARGE SCALE GENOMIC DNA]</scope>
</reference>
<dbReference type="EMBL" id="MN395285">
    <property type="protein sequence ID" value="QHB49638.1"/>
    <property type="molecule type" value="Genomic_DNA"/>
</dbReference>
<organism evidence="1 2">
    <name type="scientific">Klebsiella phage PhiKpNIH-10</name>
    <dbReference type="NCBI Taxonomy" id="2689113"/>
    <lineage>
        <taxon>Viruses</taxon>
        <taxon>Duplodnaviria</taxon>
        <taxon>Heunggongvirae</taxon>
        <taxon>Uroviricota</taxon>
        <taxon>Caudoviricetes</taxon>
        <taxon>Drexlerviridae</taxon>
        <taxon>Webervirus</taxon>
        <taxon>Webervirus mezzogao</taxon>
    </lineage>
</organism>
<dbReference type="Proteomes" id="UP000464707">
    <property type="component" value="Segment"/>
</dbReference>
<protein>
    <submittedName>
        <fullName evidence="1">Uncharacterized protein</fullName>
    </submittedName>
</protein>
<accession>A0A6B9LZ08</accession>
<evidence type="ECO:0000313" key="1">
    <source>
        <dbReference type="EMBL" id="QHB49638.1"/>
    </source>
</evidence>
<evidence type="ECO:0000313" key="2">
    <source>
        <dbReference type="Proteomes" id="UP000464707"/>
    </source>
</evidence>
<name>A0A6B9LZ08_9CAUD</name>
<proteinExistence type="predicted"/>